<name>A0A1F5GBZ6_9BACT</name>
<dbReference type="AlphaFoldDB" id="A0A1F5GBZ6"/>
<gene>
    <name evidence="2" type="ORF">A2693_01815</name>
</gene>
<reference evidence="2 3" key="1">
    <citation type="journal article" date="2016" name="Nat. Commun.">
        <title>Thousands of microbial genomes shed light on interconnected biogeochemical processes in an aquifer system.</title>
        <authorList>
            <person name="Anantharaman K."/>
            <person name="Brown C.T."/>
            <person name="Hug L.A."/>
            <person name="Sharon I."/>
            <person name="Castelle C.J."/>
            <person name="Probst A.J."/>
            <person name="Thomas B.C."/>
            <person name="Singh A."/>
            <person name="Wilkins M.J."/>
            <person name="Karaoz U."/>
            <person name="Brodie E.L."/>
            <person name="Williams K.H."/>
            <person name="Hubbard S.S."/>
            <person name="Banfield J.F."/>
        </authorList>
    </citation>
    <scope>NUCLEOTIDE SEQUENCE [LARGE SCALE GENOMIC DNA]</scope>
</reference>
<accession>A0A1F5GBZ6</accession>
<comment type="caution">
    <text evidence="2">The sequence shown here is derived from an EMBL/GenBank/DDBJ whole genome shotgun (WGS) entry which is preliminary data.</text>
</comment>
<protein>
    <submittedName>
        <fullName evidence="2">Uncharacterized protein</fullName>
    </submittedName>
</protein>
<proteinExistence type="predicted"/>
<keyword evidence="1" id="KW-1133">Transmembrane helix</keyword>
<evidence type="ECO:0000256" key="1">
    <source>
        <dbReference type="SAM" id="Phobius"/>
    </source>
</evidence>
<feature type="transmembrane region" description="Helical" evidence="1">
    <location>
        <begin position="70"/>
        <end position="90"/>
    </location>
</feature>
<dbReference type="EMBL" id="MFAY01000011">
    <property type="protein sequence ID" value="OGD89376.1"/>
    <property type="molecule type" value="Genomic_DNA"/>
</dbReference>
<organism evidence="2 3">
    <name type="scientific">Candidatus Curtissbacteria bacterium RIFCSPHIGHO2_01_FULL_40_12</name>
    <dbReference type="NCBI Taxonomy" id="1797710"/>
    <lineage>
        <taxon>Bacteria</taxon>
        <taxon>Candidatus Curtissiibacteriota</taxon>
    </lineage>
</organism>
<keyword evidence="1" id="KW-0812">Transmembrane</keyword>
<evidence type="ECO:0000313" key="3">
    <source>
        <dbReference type="Proteomes" id="UP000178577"/>
    </source>
</evidence>
<dbReference type="Proteomes" id="UP000178577">
    <property type="component" value="Unassembled WGS sequence"/>
</dbReference>
<evidence type="ECO:0000313" key="2">
    <source>
        <dbReference type="EMBL" id="OGD89376.1"/>
    </source>
</evidence>
<sequence length="98" mass="11361">MPFKTKRQKLKAAERRYTIPQPLPIDYQSLAVSTTNHEPQEKITISKALDFTSKQATSIEPNYNYVKMDLLKITILAGFISIFQILIFLYKNKLPIPF</sequence>
<keyword evidence="1" id="KW-0472">Membrane</keyword>